<dbReference type="PANTHER" id="PTHR20883">
    <property type="entry name" value="PHYTANOYL-COA DIOXYGENASE DOMAIN CONTAINING 1"/>
    <property type="match status" value="1"/>
</dbReference>
<organism evidence="4">
    <name type="scientific">Mantoniella antarctica</name>
    <dbReference type="NCBI Taxonomy" id="81844"/>
    <lineage>
        <taxon>Eukaryota</taxon>
        <taxon>Viridiplantae</taxon>
        <taxon>Chlorophyta</taxon>
        <taxon>Mamiellophyceae</taxon>
        <taxon>Mamiellales</taxon>
        <taxon>Mamiellaceae</taxon>
        <taxon>Mantoniella</taxon>
    </lineage>
</organism>
<accession>A0A7S0XE33</accession>
<gene>
    <name evidence="4" type="ORF">MANT1106_LOCUS18381</name>
</gene>
<evidence type="ECO:0000256" key="1">
    <source>
        <dbReference type="ARBA" id="ARBA00001962"/>
    </source>
</evidence>
<dbReference type="PANTHER" id="PTHR20883:SF15">
    <property type="entry name" value="PHYTANOYL-COA DIOXYGENASE DOMAIN-CONTAINING PROTEIN 1"/>
    <property type="match status" value="1"/>
</dbReference>
<dbReference type="Pfam" id="PF05721">
    <property type="entry name" value="PhyH"/>
    <property type="match status" value="1"/>
</dbReference>
<protein>
    <recommendedName>
        <fullName evidence="5">Phytanoyl-CoA dioxygenase family protein</fullName>
    </recommendedName>
</protein>
<dbReference type="SUPFAM" id="SSF51197">
    <property type="entry name" value="Clavaminate synthase-like"/>
    <property type="match status" value="1"/>
</dbReference>
<evidence type="ECO:0000256" key="2">
    <source>
        <dbReference type="ARBA" id="ARBA00022723"/>
    </source>
</evidence>
<dbReference type="GO" id="GO:0046872">
    <property type="term" value="F:metal ion binding"/>
    <property type="evidence" value="ECO:0007669"/>
    <property type="project" value="UniProtKB-KW"/>
</dbReference>
<keyword evidence="3" id="KW-0408">Iron</keyword>
<evidence type="ECO:0000313" key="4">
    <source>
        <dbReference type="EMBL" id="CAD8718594.1"/>
    </source>
</evidence>
<evidence type="ECO:0000256" key="3">
    <source>
        <dbReference type="ARBA" id="ARBA00023004"/>
    </source>
</evidence>
<reference evidence="4" key="1">
    <citation type="submission" date="2021-01" db="EMBL/GenBank/DDBJ databases">
        <authorList>
            <person name="Corre E."/>
            <person name="Pelletier E."/>
            <person name="Niang G."/>
            <person name="Scheremetjew M."/>
            <person name="Finn R."/>
            <person name="Kale V."/>
            <person name="Holt S."/>
            <person name="Cochrane G."/>
            <person name="Meng A."/>
            <person name="Brown T."/>
            <person name="Cohen L."/>
        </authorList>
    </citation>
    <scope>NUCLEOTIDE SEQUENCE</scope>
    <source>
        <strain evidence="4">SL-175</strain>
    </source>
</reference>
<name>A0A7S0XE33_9CHLO</name>
<dbReference type="InterPro" id="IPR008775">
    <property type="entry name" value="Phytyl_CoA_dOase-like"/>
</dbReference>
<dbReference type="EMBL" id="HBFC01030979">
    <property type="protein sequence ID" value="CAD8718594.1"/>
    <property type="molecule type" value="Transcribed_RNA"/>
</dbReference>
<dbReference type="AlphaFoldDB" id="A0A7S0XE33"/>
<proteinExistence type="predicted"/>
<dbReference type="Gene3D" id="2.60.120.620">
    <property type="entry name" value="q2cbj1_9rhob like domain"/>
    <property type="match status" value="1"/>
</dbReference>
<keyword evidence="2" id="KW-0479">Metal-binding</keyword>
<evidence type="ECO:0008006" key="5">
    <source>
        <dbReference type="Google" id="ProtNLM"/>
    </source>
</evidence>
<comment type="cofactor">
    <cofactor evidence="1">
        <name>Fe cation</name>
        <dbReference type="ChEBI" id="CHEBI:24875"/>
    </cofactor>
</comment>
<sequence length="350" mass="38443">MLRRAYARIGAAVSAAPARGASLQTARRHCHDGASLSPFTPEQGMSEHDKFLFDTNGFVIVRNVYSAEEVARFHAAVDAHAGAVHERRGHLRLTAATSPLAGDGTTGRKDLAGFLGWAPPHREPFRTVLAHPRLVPYLHDLVGPGYRLDHNPLLIMQDPGAEGFEFHGGSTLDNGEWNHPLGYQFNHGKMRCNLLAFAVHLTDVAPGDGGFCIIRGSHKSNFKCPPSIRRYEDATEHAYAPAVNAGDVVVFTEATTHGTLPWRGAAQRRNIIYRFSPATNAYGRGYTEGGWPASYLEGMSEAQRAVMEMPYHPRLNRVVVASDGSGVVHPAPREKHKVDFDRAVFKSDYF</sequence>